<dbReference type="EMBL" id="CP141615">
    <property type="protein sequence ID" value="WRP18825.1"/>
    <property type="molecule type" value="Genomic_DNA"/>
</dbReference>
<dbReference type="SUPFAM" id="SSF48179">
    <property type="entry name" value="6-phosphogluconate dehydrogenase C-terminal domain-like"/>
    <property type="match status" value="1"/>
</dbReference>
<evidence type="ECO:0000259" key="8">
    <source>
        <dbReference type="SMART" id="SM00984"/>
    </source>
</evidence>
<keyword evidence="4 7" id="KW-0560">Oxidoreductase</keyword>
<accession>A0ABZ1C1W9</accession>
<organism evidence="9 10">
    <name type="scientific">Carboxydichorda subterranea</name>
    <dbReference type="NCBI Taxonomy" id="3109565"/>
    <lineage>
        <taxon>Bacteria</taxon>
        <taxon>Bacillati</taxon>
        <taxon>Bacillota</taxon>
        <taxon>Limnochordia</taxon>
        <taxon>Limnochordales</taxon>
        <taxon>Geochordaceae</taxon>
        <taxon>Carboxydichorda</taxon>
    </lineage>
</organism>
<dbReference type="InterPro" id="IPR014027">
    <property type="entry name" value="UDP-Glc/GDP-Man_DH_C"/>
</dbReference>
<dbReference type="Gene3D" id="3.40.50.720">
    <property type="entry name" value="NAD(P)-binding Rossmann-like Domain"/>
    <property type="match status" value="2"/>
</dbReference>
<dbReference type="Gene3D" id="1.20.5.100">
    <property type="entry name" value="Cytochrome c1, transmembrane anchor, C-terminal"/>
    <property type="match status" value="1"/>
</dbReference>
<dbReference type="SUPFAM" id="SSF52413">
    <property type="entry name" value="UDP-glucose/GDP-mannose dehydrogenase C-terminal domain"/>
    <property type="match status" value="1"/>
</dbReference>
<sequence length="452" mass="48849">MRVTIIGTGYVGLTTGVALAYVGHEVTAIDKKESVIESLLAGRPPLHEPGLPELFAEVRRRMRFDVALGPETAGADVVLICVGTPPQQNGDADLRYVEEAARALAEQLPEDADTLVVNKSTVPVGSARRVEAIVREGLARRGVRAKVAVASNPEFLREGSALYDTFYPDRIVVGAEDGGAVERLQRLYRPILEQSFPPPKGLARTDGQGLPVFITMTPTSAELCKYAANTFLAMKVSFANEIAGIAERVGADVTEVMRAVGLDRRIGARYLGAGAGWGGSCFGKDVRALLALGEQYGYEMPLAAGTLRVNERQRRVVVDKLQAALKVIRGSTVGLWGLTFKPNTDDLRDAPAVDVAKMLVGMGARVRAYDPVGMERARREHPDLGVEYAASPVEAAEAADAVVLMTEWDEFLHVDWQAVAAVMRGRVVVDGRNALDRAALERLGFRYWGIGR</sequence>
<dbReference type="PIRSF" id="PIRSF500134">
    <property type="entry name" value="UDPglc_DH_bac"/>
    <property type="match status" value="1"/>
</dbReference>
<keyword evidence="10" id="KW-1185">Reference proteome</keyword>
<dbReference type="EC" id="1.1.1.22" evidence="3 7"/>
<comment type="pathway">
    <text evidence="1">Nucleotide-sugar biosynthesis; UDP-alpha-D-glucuronate biosynthesis; UDP-alpha-D-glucuronate from UDP-alpha-D-glucose: step 1/1.</text>
</comment>
<dbReference type="InterPro" id="IPR036291">
    <property type="entry name" value="NAD(P)-bd_dom_sf"/>
</dbReference>
<dbReference type="PANTHER" id="PTHR43750">
    <property type="entry name" value="UDP-GLUCOSE 6-DEHYDROGENASE TUAD"/>
    <property type="match status" value="1"/>
</dbReference>
<gene>
    <name evidence="9" type="ORF">U7230_07485</name>
</gene>
<comment type="catalytic activity">
    <reaction evidence="6 7">
        <text>UDP-alpha-D-glucose + 2 NAD(+) + H2O = UDP-alpha-D-glucuronate + 2 NADH + 3 H(+)</text>
        <dbReference type="Rhea" id="RHEA:23596"/>
        <dbReference type="ChEBI" id="CHEBI:15377"/>
        <dbReference type="ChEBI" id="CHEBI:15378"/>
        <dbReference type="ChEBI" id="CHEBI:57540"/>
        <dbReference type="ChEBI" id="CHEBI:57945"/>
        <dbReference type="ChEBI" id="CHEBI:58052"/>
        <dbReference type="ChEBI" id="CHEBI:58885"/>
        <dbReference type="EC" id="1.1.1.22"/>
    </reaction>
</comment>
<dbReference type="InterPro" id="IPR014026">
    <property type="entry name" value="UDP-Glc/GDP-Man_DH_dimer"/>
</dbReference>
<dbReference type="SMART" id="SM00984">
    <property type="entry name" value="UDPG_MGDP_dh_C"/>
    <property type="match status" value="1"/>
</dbReference>
<dbReference type="Proteomes" id="UP001332192">
    <property type="component" value="Chromosome"/>
</dbReference>
<dbReference type="SUPFAM" id="SSF51735">
    <property type="entry name" value="NAD(P)-binding Rossmann-fold domains"/>
    <property type="match status" value="1"/>
</dbReference>
<keyword evidence="5 7" id="KW-0520">NAD</keyword>
<evidence type="ECO:0000256" key="1">
    <source>
        <dbReference type="ARBA" id="ARBA00004701"/>
    </source>
</evidence>
<protein>
    <recommendedName>
        <fullName evidence="3 7">UDP-glucose 6-dehydrogenase</fullName>
        <ecNumber evidence="3 7">1.1.1.22</ecNumber>
    </recommendedName>
</protein>
<evidence type="ECO:0000256" key="7">
    <source>
        <dbReference type="PIRNR" id="PIRNR000124"/>
    </source>
</evidence>
<evidence type="ECO:0000256" key="5">
    <source>
        <dbReference type="ARBA" id="ARBA00023027"/>
    </source>
</evidence>
<evidence type="ECO:0000256" key="3">
    <source>
        <dbReference type="ARBA" id="ARBA00012954"/>
    </source>
</evidence>
<dbReference type="RefSeq" id="WP_324718096.1">
    <property type="nucleotide sequence ID" value="NZ_CP141615.1"/>
</dbReference>
<dbReference type="PANTHER" id="PTHR43750:SF3">
    <property type="entry name" value="UDP-GLUCOSE 6-DEHYDROGENASE TUAD"/>
    <property type="match status" value="1"/>
</dbReference>
<dbReference type="Pfam" id="PF00984">
    <property type="entry name" value="UDPG_MGDP_dh"/>
    <property type="match status" value="1"/>
</dbReference>
<evidence type="ECO:0000256" key="4">
    <source>
        <dbReference type="ARBA" id="ARBA00023002"/>
    </source>
</evidence>
<dbReference type="InterPro" id="IPR008927">
    <property type="entry name" value="6-PGluconate_DH-like_C_sf"/>
</dbReference>
<feature type="domain" description="UDP-glucose/GDP-mannose dehydrogenase C-terminal" evidence="8">
    <location>
        <begin position="334"/>
        <end position="437"/>
    </location>
</feature>
<dbReference type="InterPro" id="IPR001732">
    <property type="entry name" value="UDP-Glc/GDP-Man_DH_N"/>
</dbReference>
<dbReference type="Pfam" id="PF03721">
    <property type="entry name" value="UDPG_MGDP_dh_N"/>
    <property type="match status" value="1"/>
</dbReference>
<dbReference type="GO" id="GO:0016491">
    <property type="term" value="F:oxidoreductase activity"/>
    <property type="evidence" value="ECO:0007669"/>
    <property type="project" value="UniProtKB-KW"/>
</dbReference>
<proteinExistence type="inferred from homology"/>
<name>A0ABZ1C1W9_9FIRM</name>
<dbReference type="Pfam" id="PF03720">
    <property type="entry name" value="UDPG_MGDP_dh_C"/>
    <property type="match status" value="1"/>
</dbReference>
<evidence type="ECO:0000313" key="10">
    <source>
        <dbReference type="Proteomes" id="UP001332192"/>
    </source>
</evidence>
<dbReference type="InterPro" id="IPR028357">
    <property type="entry name" value="UDPglc_DH_bac"/>
</dbReference>
<dbReference type="InterPro" id="IPR017476">
    <property type="entry name" value="UDP-Glc/GDP-Man"/>
</dbReference>
<dbReference type="PIRSF" id="PIRSF000124">
    <property type="entry name" value="UDPglc_GDPman_dh"/>
    <property type="match status" value="1"/>
</dbReference>
<dbReference type="NCBIfam" id="TIGR03026">
    <property type="entry name" value="NDP-sugDHase"/>
    <property type="match status" value="1"/>
</dbReference>
<evidence type="ECO:0000313" key="9">
    <source>
        <dbReference type="EMBL" id="WRP18825.1"/>
    </source>
</evidence>
<reference evidence="9 10" key="1">
    <citation type="journal article" date="2024" name="Front. Microbiol.">
        <title>Novel thermophilic genera Geochorda gen. nov. and Carboxydochorda gen. nov. from the deep terrestrial subsurface reveal the ecophysiological diversity in the class Limnochordia.</title>
        <authorList>
            <person name="Karnachuk O.V."/>
            <person name="Lukina A.P."/>
            <person name="Avakyan M.R."/>
            <person name="Kadnikov V.V."/>
            <person name="Begmatov S."/>
            <person name="Beletsky A.V."/>
            <person name="Vlasova K.G."/>
            <person name="Novikov A.A."/>
            <person name="Shcherbakova V.A."/>
            <person name="Mardanov A.V."/>
            <person name="Ravin N.V."/>
        </authorList>
    </citation>
    <scope>NUCLEOTIDE SEQUENCE [LARGE SCALE GENOMIC DNA]</scope>
    <source>
        <strain evidence="9 10">L945</strain>
    </source>
</reference>
<evidence type="ECO:0000256" key="2">
    <source>
        <dbReference type="ARBA" id="ARBA00006601"/>
    </source>
</evidence>
<comment type="similarity">
    <text evidence="2 7">Belongs to the UDP-glucose/GDP-mannose dehydrogenase family.</text>
</comment>
<evidence type="ECO:0000256" key="6">
    <source>
        <dbReference type="ARBA" id="ARBA00047473"/>
    </source>
</evidence>
<dbReference type="InterPro" id="IPR036220">
    <property type="entry name" value="UDP-Glc/GDP-Man_DH_C_sf"/>
</dbReference>